<protein>
    <submittedName>
        <fullName evidence="4">B30.2/SPRY domain-containing protein</fullName>
    </submittedName>
</protein>
<dbReference type="InterPro" id="IPR050618">
    <property type="entry name" value="Ubq-SigPath_Reg"/>
</dbReference>
<evidence type="ECO:0000256" key="1">
    <source>
        <dbReference type="SAM" id="Coils"/>
    </source>
</evidence>
<reference evidence="3" key="1">
    <citation type="submission" date="2013-12" db="EMBL/GenBank/DDBJ databases">
        <authorList>
            <person name="Aslett M."/>
        </authorList>
    </citation>
    <scope>NUCLEOTIDE SEQUENCE [LARGE SCALE GENOMIC DNA]</scope>
    <source>
        <strain evidence="3">Lindley</strain>
    </source>
</reference>
<feature type="coiled-coil region" evidence="1">
    <location>
        <begin position="5"/>
        <end position="64"/>
    </location>
</feature>
<feature type="domain" description="B30.2/SPRY" evidence="2">
    <location>
        <begin position="124"/>
        <end position="288"/>
    </location>
</feature>
<dbReference type="Proteomes" id="UP000050741">
    <property type="component" value="Unassembled WGS sequence"/>
</dbReference>
<evidence type="ECO:0000313" key="3">
    <source>
        <dbReference type="Proteomes" id="UP000050741"/>
    </source>
</evidence>
<dbReference type="PROSITE" id="PS50188">
    <property type="entry name" value="B302_SPRY"/>
    <property type="match status" value="1"/>
</dbReference>
<dbReference type="CDD" id="cd12885">
    <property type="entry name" value="SPRY_RanBP_like"/>
    <property type="match status" value="1"/>
</dbReference>
<reference evidence="4" key="3">
    <citation type="submission" date="2016-06" db="UniProtKB">
        <authorList>
            <consortium name="WormBaseParasite"/>
        </authorList>
    </citation>
    <scope>IDENTIFICATION</scope>
</reference>
<evidence type="ECO:0000259" key="2">
    <source>
        <dbReference type="PROSITE" id="PS50188"/>
    </source>
</evidence>
<dbReference type="InterPro" id="IPR003877">
    <property type="entry name" value="SPRY_dom"/>
</dbReference>
<dbReference type="InterPro" id="IPR043136">
    <property type="entry name" value="B30.2/SPRY_sf"/>
</dbReference>
<dbReference type="PANTHER" id="PTHR12864">
    <property type="entry name" value="RAN BINDING PROTEIN 9-RELATED"/>
    <property type="match status" value="1"/>
</dbReference>
<reference evidence="3" key="2">
    <citation type="submission" date="2014-05" db="EMBL/GenBank/DDBJ databases">
        <title>The genome and life-stage specific transcriptomes of Globodera pallida elucidate key aspects of plant parasitism by a cyst nematode.</title>
        <authorList>
            <person name="Cotton J.A."/>
            <person name="Lilley C.J."/>
            <person name="Jones L.M."/>
            <person name="Kikuchi T."/>
            <person name="Reid A.J."/>
            <person name="Thorpe P."/>
            <person name="Tsai I.J."/>
            <person name="Beasley H."/>
            <person name="Blok V."/>
            <person name="Cock P.J.A."/>
            <person name="Van den Akker S.E."/>
            <person name="Holroyd N."/>
            <person name="Hunt M."/>
            <person name="Mantelin S."/>
            <person name="Naghra H."/>
            <person name="Pain A."/>
            <person name="Palomares-Rius J.E."/>
            <person name="Zarowiecki M."/>
            <person name="Berriman M."/>
            <person name="Jones J.T."/>
            <person name="Urwin P.E."/>
        </authorList>
    </citation>
    <scope>NUCLEOTIDE SEQUENCE [LARGE SCALE GENOMIC DNA]</scope>
    <source>
        <strain evidence="3">Lindley</strain>
    </source>
</reference>
<dbReference type="AlphaFoldDB" id="A0A183BIK4"/>
<proteinExistence type="predicted"/>
<name>A0A183BIK4_GLOPA</name>
<dbReference type="InterPro" id="IPR044736">
    <property type="entry name" value="Gid1/RanBPM/SPLA_SPRY"/>
</dbReference>
<dbReference type="Gene3D" id="2.60.120.920">
    <property type="match status" value="1"/>
</dbReference>
<keyword evidence="1" id="KW-0175">Coiled coil</keyword>
<dbReference type="Pfam" id="PF00622">
    <property type="entry name" value="SPRY"/>
    <property type="match status" value="1"/>
</dbReference>
<accession>A0A183BIK4</accession>
<dbReference type="InterPro" id="IPR013320">
    <property type="entry name" value="ConA-like_dom_sf"/>
</dbReference>
<sequence>MWWGVAKLELENKELRAEHEKLSLSNANKFAELEQQKLSNANNFAELEQQKLSNANKFAELEKKLSNANKFTELEQQKLSNANKFTELEQQKLSNADKFAGIGQQNALKVVKLEQYQKEQQPNIVHLQKTFAVLREIGLIRQQNRWDSAACHKDLTLSEPDRLIVQHNGENSGWWRAVRAEKPMTENFYFEVKILRKKGFIHIGLATKRMPLDKVVGWCKGSYAYSNEGLFYGHKFEGCAHAANGRPVIKEKPSFEGDDVVGCGVNLKNGQIIYTKNGKRLGSVMVDG</sequence>
<evidence type="ECO:0000313" key="4">
    <source>
        <dbReference type="WBParaSite" id="GPLIN_000043300"/>
    </source>
</evidence>
<keyword evidence="3" id="KW-1185">Reference proteome</keyword>
<organism evidence="3 4">
    <name type="scientific">Globodera pallida</name>
    <name type="common">Potato cyst nematode worm</name>
    <name type="synonym">Heterodera pallida</name>
    <dbReference type="NCBI Taxonomy" id="36090"/>
    <lineage>
        <taxon>Eukaryota</taxon>
        <taxon>Metazoa</taxon>
        <taxon>Ecdysozoa</taxon>
        <taxon>Nematoda</taxon>
        <taxon>Chromadorea</taxon>
        <taxon>Rhabditida</taxon>
        <taxon>Tylenchina</taxon>
        <taxon>Tylenchomorpha</taxon>
        <taxon>Tylenchoidea</taxon>
        <taxon>Heteroderidae</taxon>
        <taxon>Heteroderinae</taxon>
        <taxon>Globodera</taxon>
    </lineage>
</organism>
<dbReference type="InterPro" id="IPR001870">
    <property type="entry name" value="B30.2/SPRY"/>
</dbReference>
<dbReference type="SUPFAM" id="SSF49899">
    <property type="entry name" value="Concanavalin A-like lectins/glucanases"/>
    <property type="match status" value="1"/>
</dbReference>
<dbReference type="WBParaSite" id="GPLIN_000043300">
    <property type="protein sequence ID" value="GPLIN_000043300"/>
    <property type="gene ID" value="GPLIN_000043300"/>
</dbReference>